<comment type="caution">
    <text evidence="2">The sequence shown here is derived from an EMBL/GenBank/DDBJ whole genome shotgun (WGS) entry which is preliminary data.</text>
</comment>
<name>A0AAE1TKG7_9EUCA</name>
<proteinExistence type="predicted"/>
<protein>
    <submittedName>
        <fullName evidence="2">Uncharacterized protein</fullName>
    </submittedName>
</protein>
<feature type="region of interest" description="Disordered" evidence="1">
    <location>
        <begin position="1"/>
        <end position="46"/>
    </location>
</feature>
<evidence type="ECO:0000313" key="2">
    <source>
        <dbReference type="EMBL" id="KAK4286655.1"/>
    </source>
</evidence>
<keyword evidence="3" id="KW-1185">Reference proteome</keyword>
<organism evidence="2 3">
    <name type="scientific">Petrolisthes manimaculis</name>
    <dbReference type="NCBI Taxonomy" id="1843537"/>
    <lineage>
        <taxon>Eukaryota</taxon>
        <taxon>Metazoa</taxon>
        <taxon>Ecdysozoa</taxon>
        <taxon>Arthropoda</taxon>
        <taxon>Crustacea</taxon>
        <taxon>Multicrustacea</taxon>
        <taxon>Malacostraca</taxon>
        <taxon>Eumalacostraca</taxon>
        <taxon>Eucarida</taxon>
        <taxon>Decapoda</taxon>
        <taxon>Pleocyemata</taxon>
        <taxon>Anomura</taxon>
        <taxon>Galatheoidea</taxon>
        <taxon>Porcellanidae</taxon>
        <taxon>Petrolisthes</taxon>
    </lineage>
</organism>
<feature type="non-terminal residue" evidence="2">
    <location>
        <position position="46"/>
    </location>
</feature>
<accession>A0AAE1TKG7</accession>
<dbReference type="Proteomes" id="UP001292094">
    <property type="component" value="Unassembled WGS sequence"/>
</dbReference>
<feature type="compositionally biased region" description="Basic and acidic residues" evidence="1">
    <location>
        <begin position="37"/>
        <end position="46"/>
    </location>
</feature>
<sequence length="46" mass="5137">MTRWRRGSREVPCCKGGEGVDAAERKGNTGGLGIGYWEEKENEPIR</sequence>
<gene>
    <name evidence="2" type="ORF">Pmani_040254</name>
</gene>
<dbReference type="AlphaFoldDB" id="A0AAE1TKG7"/>
<evidence type="ECO:0000313" key="3">
    <source>
        <dbReference type="Proteomes" id="UP001292094"/>
    </source>
</evidence>
<evidence type="ECO:0000256" key="1">
    <source>
        <dbReference type="SAM" id="MobiDB-lite"/>
    </source>
</evidence>
<reference evidence="2" key="1">
    <citation type="submission" date="2023-11" db="EMBL/GenBank/DDBJ databases">
        <title>Genome assemblies of two species of porcelain crab, Petrolisthes cinctipes and Petrolisthes manimaculis (Anomura: Porcellanidae).</title>
        <authorList>
            <person name="Angst P."/>
        </authorList>
    </citation>
    <scope>NUCLEOTIDE SEQUENCE</scope>
    <source>
        <strain evidence="2">PB745_02</strain>
        <tissue evidence="2">Gill</tissue>
    </source>
</reference>
<dbReference type="EMBL" id="JAWZYT010007444">
    <property type="protein sequence ID" value="KAK4286655.1"/>
    <property type="molecule type" value="Genomic_DNA"/>
</dbReference>